<comment type="caution">
    <text evidence="2">The sequence shown here is derived from an EMBL/GenBank/DDBJ whole genome shotgun (WGS) entry which is preliminary data.</text>
</comment>
<name>A0ABQ9UQL1_SAGOE</name>
<dbReference type="EMBL" id="JASSZA010000011">
    <property type="protein sequence ID" value="KAK2099376.1"/>
    <property type="molecule type" value="Genomic_DNA"/>
</dbReference>
<evidence type="ECO:0000256" key="1">
    <source>
        <dbReference type="SAM" id="MobiDB-lite"/>
    </source>
</evidence>
<feature type="region of interest" description="Disordered" evidence="1">
    <location>
        <begin position="1"/>
        <end position="74"/>
    </location>
</feature>
<proteinExistence type="predicted"/>
<organism evidence="2 3">
    <name type="scientific">Saguinus oedipus</name>
    <name type="common">Cotton-top tamarin</name>
    <name type="synonym">Oedipomidas oedipus</name>
    <dbReference type="NCBI Taxonomy" id="9490"/>
    <lineage>
        <taxon>Eukaryota</taxon>
        <taxon>Metazoa</taxon>
        <taxon>Chordata</taxon>
        <taxon>Craniata</taxon>
        <taxon>Vertebrata</taxon>
        <taxon>Euteleostomi</taxon>
        <taxon>Mammalia</taxon>
        <taxon>Eutheria</taxon>
        <taxon>Euarchontoglires</taxon>
        <taxon>Primates</taxon>
        <taxon>Haplorrhini</taxon>
        <taxon>Platyrrhini</taxon>
        <taxon>Cebidae</taxon>
        <taxon>Callitrichinae</taxon>
        <taxon>Saguinus</taxon>
    </lineage>
</organism>
<keyword evidence="3" id="KW-1185">Reference proteome</keyword>
<sequence>MSQTAPQVRPRLTSRRPAQGCSPPTSRVLGADILSGRRHVSSGDSSAPSLNLSKGSTTNNHLHLGRGSTEHREELAARGPSILHPEQRGALSRITKVRVRVTFYRCEPVSQPLFTSEGVAMTSTPSAIPEARSGHPLVRSCVARAADTPEAGLRGSVFYPPQIHVRRAAVTAETAHTCPSSQDPQMACGF</sequence>
<feature type="compositionally biased region" description="Polar residues" evidence="1">
    <location>
        <begin position="42"/>
        <end position="61"/>
    </location>
</feature>
<protein>
    <submittedName>
        <fullName evidence="2">Uncharacterized protein</fullName>
    </submittedName>
</protein>
<gene>
    <name evidence="2" type="ORF">P7K49_024827</name>
</gene>
<evidence type="ECO:0000313" key="3">
    <source>
        <dbReference type="Proteomes" id="UP001266305"/>
    </source>
</evidence>
<dbReference type="Proteomes" id="UP001266305">
    <property type="component" value="Unassembled WGS sequence"/>
</dbReference>
<accession>A0ABQ9UQL1</accession>
<evidence type="ECO:0000313" key="2">
    <source>
        <dbReference type="EMBL" id="KAK2099376.1"/>
    </source>
</evidence>
<reference evidence="2 3" key="1">
    <citation type="submission" date="2023-05" db="EMBL/GenBank/DDBJ databases">
        <title>B98-5 Cell Line De Novo Hybrid Assembly: An Optical Mapping Approach.</title>
        <authorList>
            <person name="Kananen K."/>
            <person name="Auerbach J.A."/>
            <person name="Kautto E."/>
            <person name="Blachly J.S."/>
        </authorList>
    </citation>
    <scope>NUCLEOTIDE SEQUENCE [LARGE SCALE GENOMIC DNA]</scope>
    <source>
        <strain evidence="2">B95-8</strain>
        <tissue evidence="2">Cell line</tissue>
    </source>
</reference>